<accession>F8FLT4</accession>
<gene>
    <name evidence="2" type="ordered locus">KNP414_06329</name>
</gene>
<dbReference type="AlphaFoldDB" id="F8FLT4"/>
<evidence type="ECO:0000256" key="1">
    <source>
        <dbReference type="SAM" id="SignalP"/>
    </source>
</evidence>
<keyword evidence="1" id="KW-0732">Signal</keyword>
<dbReference type="Proteomes" id="UP000006620">
    <property type="component" value="Chromosome"/>
</dbReference>
<evidence type="ECO:0000313" key="3">
    <source>
        <dbReference type="Proteomes" id="UP000006620"/>
    </source>
</evidence>
<organism evidence="2 3">
    <name type="scientific">Paenibacillus mucilaginosus (strain KNP414)</name>
    <dbReference type="NCBI Taxonomy" id="1036673"/>
    <lineage>
        <taxon>Bacteria</taxon>
        <taxon>Bacillati</taxon>
        <taxon>Bacillota</taxon>
        <taxon>Bacilli</taxon>
        <taxon>Bacillales</taxon>
        <taxon>Paenibacillaceae</taxon>
        <taxon>Paenibacillus</taxon>
    </lineage>
</organism>
<reference evidence="3" key="1">
    <citation type="submission" date="2011-06" db="EMBL/GenBank/DDBJ databases">
        <title>Complete genome sequence of Paenibacillus mucilaginosus KNP414.</title>
        <authorList>
            <person name="Wang J."/>
            <person name="Hu S."/>
            <person name="Hu X."/>
            <person name="Zhang B."/>
            <person name="Dong D."/>
            <person name="Zhang S."/>
            <person name="Zhao K."/>
            <person name="Wu D."/>
        </authorList>
    </citation>
    <scope>NUCLEOTIDE SEQUENCE [LARGE SCALE GENOMIC DNA]</scope>
    <source>
        <strain evidence="3">KNP414</strain>
    </source>
</reference>
<feature type="signal peptide" evidence="1">
    <location>
        <begin position="1"/>
        <end position="22"/>
    </location>
</feature>
<dbReference type="RefSeq" id="WP_013919994.1">
    <property type="nucleotide sequence ID" value="NC_015690.1"/>
</dbReference>
<dbReference type="EMBL" id="CP002869">
    <property type="protein sequence ID" value="AEI44850.1"/>
    <property type="molecule type" value="Genomic_DNA"/>
</dbReference>
<feature type="chain" id="PRO_5003377252" evidence="1">
    <location>
        <begin position="23"/>
        <end position="51"/>
    </location>
</feature>
<evidence type="ECO:0000313" key="2">
    <source>
        <dbReference type="EMBL" id="AEI44850.1"/>
    </source>
</evidence>
<dbReference type="HOGENOM" id="CLU_212735_0_0_9"/>
<dbReference type="PATRIC" id="fig|1036673.3.peg.5889"/>
<name>F8FLT4_PAEMK</name>
<reference evidence="2 3" key="2">
    <citation type="journal article" date="2013" name="Genome Announc.">
        <title>Genome Sequence of Growth-Improving Paenibacillus mucilaginosus Strain KNP414.</title>
        <authorList>
            <person name="Lu J.J."/>
            <person name="Wang J.F."/>
            <person name="Hu X.F."/>
        </authorList>
    </citation>
    <scope>NUCLEOTIDE SEQUENCE [LARGE SCALE GENOMIC DNA]</scope>
    <source>
        <strain evidence="2 3">KNP414</strain>
    </source>
</reference>
<protein>
    <submittedName>
        <fullName evidence="2">Uncharacterized protein</fullName>
    </submittedName>
</protein>
<proteinExistence type="predicted"/>
<sequence>MKRTLMVMAAAAVVLLGTGDFAAPASAMYKGYVPGSIMETIEMGYWYWFLT</sequence>
<dbReference type="KEGG" id="pms:KNP414_06329"/>